<dbReference type="Pfam" id="PF04218">
    <property type="entry name" value="CENP-B_N"/>
    <property type="match status" value="1"/>
</dbReference>
<dbReference type="EMBL" id="MU558692">
    <property type="protein sequence ID" value="KAI5614410.1"/>
    <property type="molecule type" value="Genomic_DNA"/>
</dbReference>
<feature type="domain" description="HTH CENPB-type" evidence="5">
    <location>
        <begin position="65"/>
        <end position="141"/>
    </location>
</feature>
<organism evidence="6 7">
    <name type="scientific">Silurus asotus</name>
    <name type="common">Amur catfish</name>
    <name type="synonym">Parasilurus asotus</name>
    <dbReference type="NCBI Taxonomy" id="30991"/>
    <lineage>
        <taxon>Eukaryota</taxon>
        <taxon>Metazoa</taxon>
        <taxon>Chordata</taxon>
        <taxon>Craniata</taxon>
        <taxon>Vertebrata</taxon>
        <taxon>Euteleostomi</taxon>
        <taxon>Actinopterygii</taxon>
        <taxon>Neopterygii</taxon>
        <taxon>Teleostei</taxon>
        <taxon>Ostariophysi</taxon>
        <taxon>Siluriformes</taxon>
        <taxon>Siluridae</taxon>
        <taxon>Silurus</taxon>
    </lineage>
</organism>
<evidence type="ECO:0000259" key="5">
    <source>
        <dbReference type="PROSITE" id="PS51253"/>
    </source>
</evidence>
<dbReference type="Proteomes" id="UP001205998">
    <property type="component" value="Unassembled WGS sequence"/>
</dbReference>
<name>A0AAD5FF30_SILAS</name>
<dbReference type="InterPro" id="IPR009057">
    <property type="entry name" value="Homeodomain-like_sf"/>
</dbReference>
<dbReference type="PANTHER" id="PTHR19303:SF27">
    <property type="entry name" value="HTH CENPB-TYPE DOMAIN-CONTAINING PROTEIN"/>
    <property type="match status" value="1"/>
</dbReference>
<evidence type="ECO:0000313" key="6">
    <source>
        <dbReference type="EMBL" id="KAI5614410.1"/>
    </source>
</evidence>
<dbReference type="Pfam" id="PF03221">
    <property type="entry name" value="HTH_Tnp_Tc5"/>
    <property type="match status" value="1"/>
</dbReference>
<keyword evidence="2" id="KW-0238">DNA-binding</keyword>
<feature type="region of interest" description="Disordered" evidence="4">
    <location>
        <begin position="441"/>
        <end position="475"/>
    </location>
</feature>
<dbReference type="InterPro" id="IPR036397">
    <property type="entry name" value="RNaseH_sf"/>
</dbReference>
<keyword evidence="7" id="KW-1185">Reference proteome</keyword>
<dbReference type="InterPro" id="IPR006600">
    <property type="entry name" value="HTH_CenpB_DNA-bd_dom"/>
</dbReference>
<dbReference type="PANTHER" id="PTHR19303">
    <property type="entry name" value="TRANSPOSON"/>
    <property type="match status" value="1"/>
</dbReference>
<dbReference type="PROSITE" id="PS51253">
    <property type="entry name" value="HTH_CENPB"/>
    <property type="match status" value="1"/>
</dbReference>
<dbReference type="InterPro" id="IPR007889">
    <property type="entry name" value="HTH_Psq"/>
</dbReference>
<evidence type="ECO:0000256" key="2">
    <source>
        <dbReference type="ARBA" id="ARBA00023125"/>
    </source>
</evidence>
<evidence type="ECO:0000256" key="1">
    <source>
        <dbReference type="ARBA" id="ARBA00004123"/>
    </source>
</evidence>
<dbReference type="GO" id="GO:0005634">
    <property type="term" value="C:nucleus"/>
    <property type="evidence" value="ECO:0007669"/>
    <property type="project" value="UniProtKB-SubCell"/>
</dbReference>
<feature type="compositionally biased region" description="Basic and acidic residues" evidence="4">
    <location>
        <begin position="441"/>
        <end position="467"/>
    </location>
</feature>
<gene>
    <name evidence="6" type="ORF">C0J50_8997</name>
</gene>
<dbReference type="Gene3D" id="1.10.10.60">
    <property type="entry name" value="Homeodomain-like"/>
    <property type="match status" value="2"/>
</dbReference>
<dbReference type="AlphaFoldDB" id="A0AAD5FF30"/>
<dbReference type="InterPro" id="IPR004875">
    <property type="entry name" value="DDE_SF_endonuclease_dom"/>
</dbReference>
<feature type="non-terminal residue" evidence="6">
    <location>
        <position position="1"/>
    </location>
</feature>
<keyword evidence="3" id="KW-0539">Nucleus</keyword>
<dbReference type="SMART" id="SM00674">
    <property type="entry name" value="CENPB"/>
    <property type="match status" value="1"/>
</dbReference>
<feature type="non-terminal residue" evidence="6">
    <location>
        <position position="475"/>
    </location>
</feature>
<evidence type="ECO:0000313" key="7">
    <source>
        <dbReference type="Proteomes" id="UP001205998"/>
    </source>
</evidence>
<dbReference type="Pfam" id="PF03184">
    <property type="entry name" value="DDE_1"/>
    <property type="match status" value="1"/>
</dbReference>
<evidence type="ECO:0000256" key="3">
    <source>
        <dbReference type="ARBA" id="ARBA00023242"/>
    </source>
</evidence>
<sequence length="475" mass="55615">SDVKAKRRVISMETKRKIISKYENGMRIKDLVAMYNLPKSTICTYLANKKKIKEANVLPSMSHNVNLKQRPQALNEMETLLVLWIKEKQRMGDGVDQGIICKKAKEIYRNLTKDDKDKVPFVASHGWFYRFRKRHGIHSVVRHGEAASADKAAEQFVQDFAKFISEDNYVSQQIFNCVETGLFWKKMPNRTFITKEEKSMPGHKPMKDRLTLLLCANASGDCKVKPLLVYHSENPRAFKKHNVCKDSLPVLWRANPKAWVNRELFREWVRKVFVPWIKKYLQEKGLPLKCMLVLDNATAHPPDLGDELEAEFDWITVKFLPLNSTSLIQPMDQMVIANFKKLYTKHLFRKCFYMTNSSNLTLKEYWKDHFSIYQCIQLIDMAWKEVTIRTLNSAWKKLVPSVVAERDFEGFEEEEKVVEEILRLCTDLHLEVNSQDVEELVESHREDLTTEDLKELQEEKESSERGEFQVQGDEE</sequence>
<dbReference type="Gene3D" id="3.30.420.10">
    <property type="entry name" value="Ribonuclease H-like superfamily/Ribonuclease H"/>
    <property type="match status" value="1"/>
</dbReference>
<proteinExistence type="predicted"/>
<dbReference type="GO" id="GO:0003677">
    <property type="term" value="F:DNA binding"/>
    <property type="evidence" value="ECO:0007669"/>
    <property type="project" value="UniProtKB-KW"/>
</dbReference>
<comment type="caution">
    <text evidence="6">The sequence shown here is derived from an EMBL/GenBank/DDBJ whole genome shotgun (WGS) entry which is preliminary data.</text>
</comment>
<reference evidence="6" key="1">
    <citation type="submission" date="2018-07" db="EMBL/GenBank/DDBJ databases">
        <title>Comparative genomics of catfishes provides insights into carnivory and benthic adaptation.</title>
        <authorList>
            <person name="Zhang Y."/>
            <person name="Wang D."/>
            <person name="Peng Z."/>
            <person name="Zheng S."/>
            <person name="Shao F."/>
            <person name="Tao W."/>
        </authorList>
    </citation>
    <scope>NUCLEOTIDE SEQUENCE</scope>
    <source>
        <strain evidence="6">Chongqing</strain>
    </source>
</reference>
<comment type="subcellular location">
    <subcellularLocation>
        <location evidence="1">Nucleus</location>
    </subcellularLocation>
</comment>
<dbReference type="SUPFAM" id="SSF46689">
    <property type="entry name" value="Homeodomain-like"/>
    <property type="match status" value="2"/>
</dbReference>
<evidence type="ECO:0000256" key="4">
    <source>
        <dbReference type="SAM" id="MobiDB-lite"/>
    </source>
</evidence>
<accession>A0AAD5FF30</accession>
<dbReference type="InterPro" id="IPR050863">
    <property type="entry name" value="CenT-Element_Derived"/>
</dbReference>
<protein>
    <recommendedName>
        <fullName evidence="5">HTH CENPB-type domain-containing protein</fullName>
    </recommendedName>
</protein>